<name>A0A9X3F8U9_9BACT</name>
<proteinExistence type="predicted"/>
<dbReference type="GO" id="GO:0051539">
    <property type="term" value="F:4 iron, 4 sulfur cluster binding"/>
    <property type="evidence" value="ECO:0007669"/>
    <property type="project" value="UniProtKB-KW"/>
</dbReference>
<organism evidence="2 3">
    <name type="scientific">Draconibacterium aestuarii</name>
    <dbReference type="NCBI Taxonomy" id="2998507"/>
    <lineage>
        <taxon>Bacteria</taxon>
        <taxon>Pseudomonadati</taxon>
        <taxon>Bacteroidota</taxon>
        <taxon>Bacteroidia</taxon>
        <taxon>Marinilabiliales</taxon>
        <taxon>Prolixibacteraceae</taxon>
        <taxon>Draconibacterium</taxon>
    </lineage>
</organism>
<dbReference type="InterPro" id="IPR003739">
    <property type="entry name" value="Lys_aminomutase/Glu_NH3_mut"/>
</dbReference>
<gene>
    <name evidence="2" type="ORF">OU798_20410</name>
</gene>
<dbReference type="PANTHER" id="PTHR30538:SF1">
    <property type="entry name" value="L-LYSINE 2,3-AMINOMUTASE"/>
    <property type="match status" value="1"/>
</dbReference>
<keyword evidence="1" id="KW-0479">Metal-binding</keyword>
<evidence type="ECO:0000256" key="1">
    <source>
        <dbReference type="ARBA" id="ARBA00022485"/>
    </source>
</evidence>
<dbReference type="PANTHER" id="PTHR30538">
    <property type="entry name" value="LYSINE 2,3-AMINOMUTASE-RELATED"/>
    <property type="match status" value="1"/>
</dbReference>
<dbReference type="InterPro" id="IPR013785">
    <property type="entry name" value="Aldolase_TIM"/>
</dbReference>
<dbReference type="Proteomes" id="UP001145087">
    <property type="component" value="Unassembled WGS sequence"/>
</dbReference>
<accession>A0A9X3F8U9</accession>
<dbReference type="RefSeq" id="WP_343335049.1">
    <property type="nucleotide sequence ID" value="NZ_JAPOHD010000062.1"/>
</dbReference>
<dbReference type="Gene3D" id="3.20.20.70">
    <property type="entry name" value="Aldolase class I"/>
    <property type="match status" value="1"/>
</dbReference>
<dbReference type="AlphaFoldDB" id="A0A9X3F8U9"/>
<sequence length="727" mass="84150">MDSIAFWDKVAISVRSRKILQTLLSENPVLEKIIRNSKNVNDVQLAIKNWILPILKRNPSAEKYYYAQENKTNLARELNWQDLAAIRILDYIDHAGQEFPDQNIGGVLAKTNPFKVLWLAAHKGTGGAKSAFFNDMLQLFRQLNGTRALTPPNKKKVKKWMKKYPSGLDSKVEELRKINQKRIIRILIEKIDSGEMSMKKYCFEPGLSFERKQKLMNKWWQESSFHLQFAIRSPEILNEMLDYTLTEETMKTLKKARKKGIPFFVNPYYLSLLNAYTPDYVLGADLAIRCYVIYSKQLIEEFGQIIAWEKEDKVKPGKPNAAGWILPSHNIHRRYPDVAIFIPDTVGRACGGLCASCQRMYDFQSGRYNFNLDKLRPTESWNSRLPMLLQYFKDDAQLRDILLTGGDALMSSNKSLERILNEIYKMAQAKKEENKLRHDNHKFAEIVRIRIGTRLPIYLPQRITPELCNILSNFKNKALQIGIKQFVIQTHFESPMEVTSESKRAIKLLLKSGWAVTNQLVFTAAASRRGHSSKLRKVLNKLGVLSYYTFTVKGYKENANSFAPNARSVQEQMEEKIFGTIPEDQMDFAQNLLHDPQNLVKNVNKLRKKTELPFLSTDRSVLNLPGVGKSMTFRTIGITRYGRRILEFDHDPTRIHSPIIKKMGKVVIIEPKSIDDYLEQLLEMGENPKEYTDVYGYSIGQTEPRMAMYEYPEYDYKVTEEFTNLEI</sequence>
<evidence type="ECO:0008006" key="4">
    <source>
        <dbReference type="Google" id="ProtNLM"/>
    </source>
</evidence>
<keyword evidence="1" id="KW-0004">4Fe-4S</keyword>
<comment type="caution">
    <text evidence="2">The sequence shown here is derived from an EMBL/GenBank/DDBJ whole genome shotgun (WGS) entry which is preliminary data.</text>
</comment>
<dbReference type="EMBL" id="JAPOHD010000062">
    <property type="protein sequence ID" value="MCY1722724.1"/>
    <property type="molecule type" value="Genomic_DNA"/>
</dbReference>
<evidence type="ECO:0000313" key="2">
    <source>
        <dbReference type="EMBL" id="MCY1722724.1"/>
    </source>
</evidence>
<reference evidence="2" key="1">
    <citation type="submission" date="2022-11" db="EMBL/GenBank/DDBJ databases">
        <title>Marilongibacter aestuarii gen. nov., sp. nov., isolated from tidal flat sediment.</title>
        <authorList>
            <person name="Jiayan W."/>
        </authorList>
    </citation>
    <scope>NUCLEOTIDE SEQUENCE</scope>
    <source>
        <strain evidence="2">Z1-6</strain>
    </source>
</reference>
<protein>
    <recommendedName>
        <fullName evidence="4">KamA family protein</fullName>
    </recommendedName>
</protein>
<keyword evidence="3" id="KW-1185">Reference proteome</keyword>
<evidence type="ECO:0000313" key="3">
    <source>
        <dbReference type="Proteomes" id="UP001145087"/>
    </source>
</evidence>
<keyword evidence="1" id="KW-0408">Iron</keyword>
<keyword evidence="1" id="KW-0411">Iron-sulfur</keyword>